<dbReference type="SUPFAM" id="SSF48576">
    <property type="entry name" value="Terpenoid synthases"/>
    <property type="match status" value="1"/>
</dbReference>
<dbReference type="InterPro" id="IPR033749">
    <property type="entry name" value="Polyprenyl_synt_CS"/>
</dbReference>
<evidence type="ECO:0000256" key="2">
    <source>
        <dbReference type="ARBA" id="ARBA00006706"/>
    </source>
</evidence>
<accession>J5KPT0</accession>
<dbReference type="InterPro" id="IPR008949">
    <property type="entry name" value="Isoprenoid_synthase_dom_sf"/>
</dbReference>
<reference evidence="6 7" key="1">
    <citation type="journal article" date="2012" name="ISME J.">
        <title>Genomic insights to SAR86, an abundant and uncultivated marine bacterial lineage.</title>
        <authorList>
            <person name="Dupont C.L."/>
            <person name="Rusch D.B."/>
            <person name="Yooseph S."/>
            <person name="Lombardo M.J."/>
            <person name="Richter R.A."/>
            <person name="Valas R."/>
            <person name="Novotny M."/>
            <person name="Yee-Greenbaum J."/>
            <person name="Selengut J.D."/>
            <person name="Haft D.H."/>
            <person name="Halpern A.L."/>
            <person name="Lasken R.S."/>
            <person name="Nealson K."/>
            <person name="Friedman R."/>
            <person name="Venter J.C."/>
        </authorList>
    </citation>
    <scope>NUCLEOTIDE SEQUENCE [LARGE SCALE GENOMIC DNA]</scope>
</reference>
<dbReference type="Pfam" id="PF00348">
    <property type="entry name" value="polyprenyl_synt"/>
    <property type="match status" value="1"/>
</dbReference>
<keyword evidence="4" id="KW-0479">Metal-binding</keyword>
<proteinExistence type="inferred from homology"/>
<protein>
    <submittedName>
        <fullName evidence="6">Octaprenyl-diphosphate synthase</fullName>
    </submittedName>
</protein>
<dbReference type="PANTHER" id="PTHR12001:SF69">
    <property type="entry name" value="ALL TRANS-POLYPRENYL-DIPHOSPHATE SYNTHASE PDSS1"/>
    <property type="match status" value="1"/>
</dbReference>
<dbReference type="GO" id="GO:0046872">
    <property type="term" value="F:metal ion binding"/>
    <property type="evidence" value="ECO:0007669"/>
    <property type="project" value="UniProtKB-KW"/>
</dbReference>
<dbReference type="InterPro" id="IPR000092">
    <property type="entry name" value="Polyprenyl_synt"/>
</dbReference>
<dbReference type="HOGENOM" id="CLU_014015_2_0_6"/>
<dbReference type="EMBL" id="JH611165">
    <property type="protein sequence ID" value="EJP73661.1"/>
    <property type="molecule type" value="Genomic_DNA"/>
</dbReference>
<name>J5KPT0_9GAMM</name>
<comment type="similarity">
    <text evidence="2">Belongs to the FPP/GGPP synthase family.</text>
</comment>
<evidence type="ECO:0000256" key="4">
    <source>
        <dbReference type="ARBA" id="ARBA00022723"/>
    </source>
</evidence>
<evidence type="ECO:0000313" key="7">
    <source>
        <dbReference type="Proteomes" id="UP000010116"/>
    </source>
</evidence>
<organism evidence="6 7">
    <name type="scientific">SAR86 cluster bacterium SAR86B</name>
    <dbReference type="NCBI Taxonomy" id="1123867"/>
    <lineage>
        <taxon>Bacteria</taxon>
        <taxon>Pseudomonadati</taxon>
        <taxon>Pseudomonadota</taxon>
        <taxon>Gammaproteobacteria</taxon>
        <taxon>SAR86 cluster</taxon>
    </lineage>
</organism>
<dbReference type="GO" id="GO:0004659">
    <property type="term" value="F:prenyltransferase activity"/>
    <property type="evidence" value="ECO:0007669"/>
    <property type="project" value="InterPro"/>
</dbReference>
<evidence type="ECO:0000256" key="5">
    <source>
        <dbReference type="ARBA" id="ARBA00022842"/>
    </source>
</evidence>
<comment type="cofactor">
    <cofactor evidence="1">
        <name>Mg(2+)</name>
        <dbReference type="ChEBI" id="CHEBI:18420"/>
    </cofactor>
</comment>
<keyword evidence="5" id="KW-0460">Magnesium</keyword>
<evidence type="ECO:0000313" key="6">
    <source>
        <dbReference type="EMBL" id="EJP73661.1"/>
    </source>
</evidence>
<dbReference type="PROSITE" id="PS00444">
    <property type="entry name" value="POLYPRENYL_SYNTHASE_2"/>
    <property type="match status" value="1"/>
</dbReference>
<dbReference type="GO" id="GO:0008299">
    <property type="term" value="P:isoprenoid biosynthetic process"/>
    <property type="evidence" value="ECO:0007669"/>
    <property type="project" value="InterPro"/>
</dbReference>
<dbReference type="PANTHER" id="PTHR12001">
    <property type="entry name" value="GERANYLGERANYL PYROPHOSPHATE SYNTHASE"/>
    <property type="match status" value="1"/>
</dbReference>
<dbReference type="AlphaFoldDB" id="J5KPT0"/>
<dbReference type="Proteomes" id="UP000010116">
    <property type="component" value="Unassembled WGS sequence"/>
</dbReference>
<dbReference type="Gene3D" id="1.10.600.10">
    <property type="entry name" value="Farnesyl Diphosphate Synthase"/>
    <property type="match status" value="1"/>
</dbReference>
<sequence>MWSNSHSVLIGDYIYSKAFKLMTQLEDFRILDELANATNDISKGELVQLNAINNLQLDLKELLRISYLKTGRLFEASAKCGAMLCTDNIKYIKLISESSRDIGTLFQIRDDLLDYGHNISKNFNKPIFQDIREGKITYPLLFAYKNSSGPDKKSLSSFLGKQDIDEKKLKQIIIKNKGIEMSVDLANTFHDQIIRKIKLINNKLIEKEMLELLSFALVRSK</sequence>
<evidence type="ECO:0000256" key="1">
    <source>
        <dbReference type="ARBA" id="ARBA00001946"/>
    </source>
</evidence>
<keyword evidence="3" id="KW-0808">Transferase</keyword>
<evidence type="ECO:0000256" key="3">
    <source>
        <dbReference type="ARBA" id="ARBA00022679"/>
    </source>
</evidence>
<gene>
    <name evidence="6" type="primary">ispB</name>
    <name evidence="6" type="ORF">NT02SARS_0206</name>
</gene>